<keyword evidence="3" id="KW-1185">Reference proteome</keyword>
<keyword evidence="1" id="KW-0812">Transmembrane</keyword>
<dbReference type="Pfam" id="PF09490">
    <property type="entry name" value="CbtA"/>
    <property type="match status" value="1"/>
</dbReference>
<protein>
    <submittedName>
        <fullName evidence="2">CbtA family protein</fullName>
    </submittedName>
</protein>
<evidence type="ECO:0000313" key="2">
    <source>
        <dbReference type="EMBL" id="MBE7325748.1"/>
    </source>
</evidence>
<sequence length="68" mass="7090">MAGVAYVAVVAVAAITMPAVNELGEFPADVLWEFRISSLFTLAALWGTLGVALTWLLGRVTATPEVAA</sequence>
<keyword evidence="1" id="KW-1133">Transmembrane helix</keyword>
<dbReference type="EMBL" id="JADCSA010000015">
    <property type="protein sequence ID" value="MBE7325748.1"/>
    <property type="molecule type" value="Genomic_DNA"/>
</dbReference>
<comment type="caution">
    <text evidence="2">The sequence shown here is derived from an EMBL/GenBank/DDBJ whole genome shotgun (WGS) entry which is preliminary data.</text>
</comment>
<evidence type="ECO:0000313" key="3">
    <source>
        <dbReference type="Proteomes" id="UP000756387"/>
    </source>
</evidence>
<organism evidence="2 3">
    <name type="scientific">Nocardioides malaquae</name>
    <dbReference type="NCBI Taxonomy" id="2773426"/>
    <lineage>
        <taxon>Bacteria</taxon>
        <taxon>Bacillati</taxon>
        <taxon>Actinomycetota</taxon>
        <taxon>Actinomycetes</taxon>
        <taxon>Propionibacteriales</taxon>
        <taxon>Nocardioidaceae</taxon>
        <taxon>Nocardioides</taxon>
    </lineage>
</organism>
<name>A0ABR9RVX3_9ACTN</name>
<gene>
    <name evidence="2" type="ORF">IEQ44_13930</name>
</gene>
<accession>A0ABR9RVX3</accession>
<proteinExistence type="predicted"/>
<keyword evidence="1" id="KW-0472">Membrane</keyword>
<feature type="transmembrane region" description="Helical" evidence="1">
    <location>
        <begin position="34"/>
        <end position="57"/>
    </location>
</feature>
<evidence type="ECO:0000256" key="1">
    <source>
        <dbReference type="SAM" id="Phobius"/>
    </source>
</evidence>
<reference evidence="2 3" key="1">
    <citation type="submission" date="2020-10" db="EMBL/GenBank/DDBJ databases">
        <title>Nocardioides sp. isolated from sludge.</title>
        <authorList>
            <person name="Zhang X."/>
        </authorList>
    </citation>
    <scope>NUCLEOTIDE SEQUENCE [LARGE SCALE GENOMIC DNA]</scope>
    <source>
        <strain evidence="2 3">Y6</strain>
    </source>
</reference>
<dbReference type="Proteomes" id="UP000756387">
    <property type="component" value="Unassembled WGS sequence"/>
</dbReference>
<dbReference type="InterPro" id="IPR012666">
    <property type="entry name" value="CbtA_put"/>
</dbReference>